<evidence type="ECO:0000259" key="2">
    <source>
        <dbReference type="PROSITE" id="PS51918"/>
    </source>
</evidence>
<dbReference type="SFLD" id="SFLDS00029">
    <property type="entry name" value="Radical_SAM"/>
    <property type="match status" value="1"/>
</dbReference>
<dbReference type="InterPro" id="IPR007197">
    <property type="entry name" value="rSAM"/>
</dbReference>
<dbReference type="Proteomes" id="UP000199520">
    <property type="component" value="Unassembled WGS sequence"/>
</dbReference>
<dbReference type="PROSITE" id="PS51918">
    <property type="entry name" value="RADICAL_SAM"/>
    <property type="match status" value="1"/>
</dbReference>
<dbReference type="PANTHER" id="PTHR13932">
    <property type="entry name" value="COPROPORPHYRINIGEN III OXIDASE"/>
    <property type="match status" value="1"/>
</dbReference>
<dbReference type="SFLD" id="SFLDG01065">
    <property type="entry name" value="anaerobic_coproporphyrinogen-I"/>
    <property type="match status" value="1"/>
</dbReference>
<sequence>MMKLQDLFQTLSAEDKALQLGFEKADPLTGAFSQKRVVHAGTQGRPVSPGQAQVLWCQVMEQTPAEKTERAAYIHIPFCQTKCLYCNFFQNAVNQTAEDYYIDCLIRELENDADFPQLKDGLIHAVFIGGGTPTSLSPHNARRLLKTIHRCLPLAGDYELTLEGRSSDLIPEKMDVWMENGVNRVSIGVQSFHTKIRRQLGRVDDQETLLKRLAGLKAYHQCSVIVDLIYGLPNQDMKAWEEDLQILTDSVVDGMDLYQLNVFYDSELEKQILAGKMSPAASTSQQAQMYAYAQEFVEKRGFSRLSICHWRRSNRERSLYNTLAKRGSTMFSFGCGAGGNVGGYSTMLHRSLKPYQSMVMEGIKPFMAMMEQTPVQSIINSILEQLERGFLDLQRLIKANDRLAELKWLYDLWEQRGLVHYDGVYSLTVAGQFWQVNIAQTTVECVEFILLQTHNIAVQGIAAQNGKAQLPGGKVMPPGHPAISLSDRGK</sequence>
<evidence type="ECO:0000256" key="1">
    <source>
        <dbReference type="SAM" id="MobiDB-lite"/>
    </source>
</evidence>
<gene>
    <name evidence="3" type="ORF">SAMN04490355_10128</name>
</gene>
<feature type="domain" description="Radical SAM core" evidence="2">
    <location>
        <begin position="64"/>
        <end position="303"/>
    </location>
</feature>
<dbReference type="GO" id="GO:0006779">
    <property type="term" value="P:porphyrin-containing compound biosynthetic process"/>
    <property type="evidence" value="ECO:0007669"/>
    <property type="project" value="TreeGrafter"/>
</dbReference>
<dbReference type="GO" id="GO:0005737">
    <property type="term" value="C:cytoplasm"/>
    <property type="evidence" value="ECO:0007669"/>
    <property type="project" value="TreeGrafter"/>
</dbReference>
<dbReference type="InterPro" id="IPR034505">
    <property type="entry name" value="Coproporphyrinogen-III_oxidase"/>
</dbReference>
<dbReference type="GO" id="GO:0051539">
    <property type="term" value="F:4 iron, 4 sulfur cluster binding"/>
    <property type="evidence" value="ECO:0007669"/>
    <property type="project" value="TreeGrafter"/>
</dbReference>
<dbReference type="Gene3D" id="3.80.30.20">
    <property type="entry name" value="tm_1862 like domain"/>
    <property type="match status" value="1"/>
</dbReference>
<dbReference type="InterPro" id="IPR006638">
    <property type="entry name" value="Elp3/MiaA/NifB-like_rSAM"/>
</dbReference>
<proteinExistence type="predicted"/>
<name>A0A1I4JDS2_9FIRM</name>
<dbReference type="Pfam" id="PF04055">
    <property type="entry name" value="Radical_SAM"/>
    <property type="match status" value="1"/>
</dbReference>
<accession>A0A1I4JDS2</accession>
<dbReference type="SMART" id="SM00729">
    <property type="entry name" value="Elp3"/>
    <property type="match status" value="1"/>
</dbReference>
<evidence type="ECO:0000313" key="3">
    <source>
        <dbReference type="EMBL" id="SFL64722.1"/>
    </source>
</evidence>
<protein>
    <submittedName>
        <fullName evidence="3">Oxygen-independent coproporphyrinogen-3 oxidase</fullName>
    </submittedName>
</protein>
<dbReference type="InterPro" id="IPR058240">
    <property type="entry name" value="rSAM_sf"/>
</dbReference>
<keyword evidence="4" id="KW-1185">Reference proteome</keyword>
<reference evidence="4" key="1">
    <citation type="submission" date="2016-10" db="EMBL/GenBank/DDBJ databases">
        <authorList>
            <person name="Varghese N."/>
            <person name="Submissions S."/>
        </authorList>
    </citation>
    <scope>NUCLEOTIDE SEQUENCE [LARGE SCALE GENOMIC DNA]</scope>
    <source>
        <strain evidence="4">DSM 13327</strain>
    </source>
</reference>
<dbReference type="GO" id="GO:0003824">
    <property type="term" value="F:catalytic activity"/>
    <property type="evidence" value="ECO:0007669"/>
    <property type="project" value="InterPro"/>
</dbReference>
<dbReference type="SUPFAM" id="SSF102114">
    <property type="entry name" value="Radical SAM enzymes"/>
    <property type="match status" value="1"/>
</dbReference>
<dbReference type="RefSeq" id="WP_217645062.1">
    <property type="nucleotide sequence ID" value="NZ_FOTS01000012.1"/>
</dbReference>
<evidence type="ECO:0000313" key="4">
    <source>
        <dbReference type="Proteomes" id="UP000199520"/>
    </source>
</evidence>
<dbReference type="STRING" id="1123291.SAMN04490355_10128"/>
<dbReference type="PANTHER" id="PTHR13932:SF9">
    <property type="entry name" value="COPROPORPHYRINOGEN III OXIDASE"/>
    <property type="match status" value="1"/>
</dbReference>
<dbReference type="InterPro" id="IPR026332">
    <property type="entry name" value="HutW"/>
</dbReference>
<dbReference type="SFLD" id="SFLDF00311">
    <property type="entry name" value="heme_degradation_proteins_(Hut"/>
    <property type="match status" value="1"/>
</dbReference>
<dbReference type="NCBIfam" id="TIGR04107">
    <property type="entry name" value="rSAM_HutW"/>
    <property type="match status" value="1"/>
</dbReference>
<organism evidence="3 4">
    <name type="scientific">Pelosinus propionicus DSM 13327</name>
    <dbReference type="NCBI Taxonomy" id="1123291"/>
    <lineage>
        <taxon>Bacteria</taxon>
        <taxon>Bacillati</taxon>
        <taxon>Bacillota</taxon>
        <taxon>Negativicutes</taxon>
        <taxon>Selenomonadales</taxon>
        <taxon>Sporomusaceae</taxon>
        <taxon>Pelosinus</taxon>
    </lineage>
</organism>
<feature type="region of interest" description="Disordered" evidence="1">
    <location>
        <begin position="471"/>
        <end position="490"/>
    </location>
</feature>
<dbReference type="EMBL" id="FOTS01000012">
    <property type="protein sequence ID" value="SFL64722.1"/>
    <property type="molecule type" value="Genomic_DNA"/>
</dbReference>
<dbReference type="InterPro" id="IPR023404">
    <property type="entry name" value="rSAM_horseshoe"/>
</dbReference>
<dbReference type="AlphaFoldDB" id="A0A1I4JDS2"/>